<feature type="domain" description="HTH cro/C1-type" evidence="1">
    <location>
        <begin position="9"/>
        <end position="61"/>
    </location>
</feature>
<evidence type="ECO:0000313" key="2">
    <source>
        <dbReference type="EMBL" id="SLM86544.1"/>
    </source>
</evidence>
<protein>
    <submittedName>
        <fullName evidence="2">Phage protein</fullName>
    </submittedName>
</protein>
<dbReference type="InterPro" id="IPR010982">
    <property type="entry name" value="Lambda_DNA-bd_dom_sf"/>
</dbReference>
<dbReference type="SMART" id="SM00530">
    <property type="entry name" value="HTH_XRE"/>
    <property type="match status" value="1"/>
</dbReference>
<organism evidence="2 3">
    <name type="scientific">Vagococcus fluvialis bH819</name>
    <dbReference type="NCBI Taxonomy" id="1255619"/>
    <lineage>
        <taxon>Bacteria</taxon>
        <taxon>Bacillati</taxon>
        <taxon>Bacillota</taxon>
        <taxon>Bacilli</taxon>
        <taxon>Lactobacillales</taxon>
        <taxon>Enterococcaceae</taxon>
        <taxon>Vagococcus</taxon>
    </lineage>
</organism>
<sequence length="253" mass="29633">MIINRLGILMAERGIKISDVFEATNISRSTLTSISQNESKMIQLETIDSLCNYFDITPNEFFDYAPYILKYDSYIPDYREEAIEDLKKFQSKLEDYGHNEDRILQFTHDYLNIFGDSRKVIEISVKKVQKNYNYLMGIDIFQSKDLDDSNAPKEFDVIVTLTDSYNLKNFTEDIYNNVSVTFQTKIKNDCMNLVEGNIKELENFASISKRKISVYIETPFGDKSLVISPNKKTKEEITKEYNEILIEWWEKSL</sequence>
<dbReference type="InterPro" id="IPR001387">
    <property type="entry name" value="Cro/C1-type_HTH"/>
</dbReference>
<evidence type="ECO:0000259" key="1">
    <source>
        <dbReference type="PROSITE" id="PS50943"/>
    </source>
</evidence>
<dbReference type="Pfam" id="PF13443">
    <property type="entry name" value="HTH_26"/>
    <property type="match status" value="1"/>
</dbReference>
<accession>A0A1X6WQG5</accession>
<name>A0A1X6WQG5_9ENTE</name>
<dbReference type="AlphaFoldDB" id="A0A1X6WQG5"/>
<dbReference type="RefSeq" id="WP_086952168.1">
    <property type="nucleotide sequence ID" value="NZ_FWFD01000015.1"/>
</dbReference>
<evidence type="ECO:0000313" key="3">
    <source>
        <dbReference type="Proteomes" id="UP000195918"/>
    </source>
</evidence>
<proteinExistence type="predicted"/>
<dbReference type="OrthoDB" id="2899891at2"/>
<dbReference type="Proteomes" id="UP000195918">
    <property type="component" value="Unassembled WGS sequence"/>
</dbReference>
<reference evidence="3" key="1">
    <citation type="submission" date="2017-02" db="EMBL/GenBank/DDBJ databases">
        <authorList>
            <person name="Dridi B."/>
        </authorList>
    </citation>
    <scope>NUCLEOTIDE SEQUENCE [LARGE SCALE GENOMIC DNA]</scope>
    <source>
        <strain evidence="3">bH819</strain>
    </source>
</reference>
<keyword evidence="3" id="KW-1185">Reference proteome</keyword>
<gene>
    <name evidence="2" type="ORF">FM121_10655</name>
</gene>
<dbReference type="PROSITE" id="PS50943">
    <property type="entry name" value="HTH_CROC1"/>
    <property type="match status" value="1"/>
</dbReference>
<dbReference type="EMBL" id="FWFD01000015">
    <property type="protein sequence ID" value="SLM86544.1"/>
    <property type="molecule type" value="Genomic_DNA"/>
</dbReference>
<dbReference type="SUPFAM" id="SSF47413">
    <property type="entry name" value="lambda repressor-like DNA-binding domains"/>
    <property type="match status" value="1"/>
</dbReference>
<dbReference type="CDD" id="cd00093">
    <property type="entry name" value="HTH_XRE"/>
    <property type="match status" value="1"/>
</dbReference>
<dbReference type="Gene3D" id="1.10.260.40">
    <property type="entry name" value="lambda repressor-like DNA-binding domains"/>
    <property type="match status" value="1"/>
</dbReference>
<dbReference type="GO" id="GO:0003677">
    <property type="term" value="F:DNA binding"/>
    <property type="evidence" value="ECO:0007669"/>
    <property type="project" value="InterPro"/>
</dbReference>